<gene>
    <name evidence="1" type="ORF">S01H1_07544</name>
</gene>
<proteinExistence type="predicted"/>
<evidence type="ECO:0000313" key="1">
    <source>
        <dbReference type="EMBL" id="GAF69607.1"/>
    </source>
</evidence>
<dbReference type="EMBL" id="BARS01003882">
    <property type="protein sequence ID" value="GAF69607.1"/>
    <property type="molecule type" value="Genomic_DNA"/>
</dbReference>
<reference evidence="1" key="1">
    <citation type="journal article" date="2014" name="Front. Microbiol.">
        <title>High frequency of phylogenetically diverse reductive dehalogenase-homologous genes in deep subseafloor sedimentary metagenomes.</title>
        <authorList>
            <person name="Kawai M."/>
            <person name="Futagami T."/>
            <person name="Toyoda A."/>
            <person name="Takaki Y."/>
            <person name="Nishi S."/>
            <person name="Hori S."/>
            <person name="Arai W."/>
            <person name="Tsubouchi T."/>
            <person name="Morono Y."/>
            <person name="Uchiyama I."/>
            <person name="Ito T."/>
            <person name="Fujiyama A."/>
            <person name="Inagaki F."/>
            <person name="Takami H."/>
        </authorList>
    </citation>
    <scope>NUCLEOTIDE SEQUENCE</scope>
    <source>
        <strain evidence="1">Expedition CK06-06</strain>
    </source>
</reference>
<accession>X0S0Y5</accession>
<comment type="caution">
    <text evidence="1">The sequence shown here is derived from an EMBL/GenBank/DDBJ whole genome shotgun (WGS) entry which is preliminary data.</text>
</comment>
<name>X0S0Y5_9ZZZZ</name>
<protein>
    <submittedName>
        <fullName evidence="1">Uncharacterized protein</fullName>
    </submittedName>
</protein>
<organism evidence="1">
    <name type="scientific">marine sediment metagenome</name>
    <dbReference type="NCBI Taxonomy" id="412755"/>
    <lineage>
        <taxon>unclassified sequences</taxon>
        <taxon>metagenomes</taxon>
        <taxon>ecological metagenomes</taxon>
    </lineage>
</organism>
<sequence length="189" mass="21457">MSAIVTYIKVEHIRLETGEVLILDGVIFLIESVERLIYSEEIDVAAAARGAATNLQPGLLPEDDEIYHCEFMGISHEYFDANSAKQVFPSGAIFRIAYPRGDPRFTPHGIGIPLDENLASRLDPFRVDLWIKPSTFPAIMMDNTLNQAITVMVWFYGWKYRTKVMTRTDLDSARARGVKVLEIERYVSK</sequence>
<dbReference type="AlphaFoldDB" id="X0S0Y5"/>